<proteinExistence type="inferred from homology"/>
<dbReference type="Pfam" id="PF00133">
    <property type="entry name" value="tRNA-synt_1"/>
    <property type="match status" value="2"/>
</dbReference>
<feature type="domain" description="Aminoacyl-tRNA synthetase class Ia" evidence="13">
    <location>
        <begin position="644"/>
        <end position="673"/>
    </location>
</feature>
<feature type="region of interest" description="Disordered" evidence="12">
    <location>
        <begin position="917"/>
        <end position="942"/>
    </location>
</feature>
<feature type="domain" description="Methionyl/Leucyl tRNA synthetase" evidence="15">
    <location>
        <begin position="91"/>
        <end position="227"/>
    </location>
</feature>
<sequence>MYTFSLTRCLQLRRHPNLLNQHRKIFSRTGVWPVFGSELDSHCPQVELMQDDVLTNNVRKEVDAYWKEKYSSVAKDSTSSVDNVHGQGKKYVLAMFPYPSGKLHMGHVRVYTTSDALARFYRHRGHQVVHPMGWDAFGLPAENAALEHGVQPQLWTYTNITQMKAQLLELGCSLDWHREFATCHPEYYRWTQYIFLKLFHAGLAYQDQALVNWDPVDQTVLADEQVDEAGRSWRSGAAVETRFLTQWFLKITRFSKSLYEGLSNPSLENWRDIPKIQRHWIGECNGYRVEMLLRRRDNRDTKQLLQLVTQPLVRLWMPQLELIHGISFIGVRPGHKLDSNESKAQLRGHYRVLDVMAECPLSHRYIPIIVSDKLPCHDEAEYHVGIPCISEHDKNIARTCEFDTPNVLNGDTIINSGDLDGLSIEEARLEVQKRLQASDAGGYQTSARLRDWAISRQRYWGTPIPIIHCSQCGAVPVPAEELPVTLPDITTFKGKGASPLKQATDWLNCKCPRCGSAAERETDTMDTFVDSSWYFLRFLDPNNSSLPFTPEAQAALMPVNVYIGGKEHAVLHLLYARFMQHFLASEGLVDTHEPFTRLVMLGQVKSDSYRVKTTGAYLAPHQVNFSVSPPVARDSGEALEIISEKMSKSKKNGVDPQELLEEYGTDTTRLLMLADVAPASERIWSSDTFPGNLKWQHRLWLTVGEFIHARQSQQGCSGDSSLSSEEEKSHRQQLYEVRNWCIFNVTRKLNHSHSPSAAIKFMQTLTATLRNMPVKMIMTKEYEEALQTQIIMLSPLIPYFASELWSGFCSVATSTSTKKDRGLLEQAWPEVDEHYSLPLFYKIPDKDVQLVKVPRKVLERLTNEEAFELISKEEEFQQYLVGRTVTDTQLTIIKGLNGYVRFSFKIHDKVAVQEQRKKLRAEKKKEKKLKQMKRAERKKETM</sequence>
<gene>
    <name evidence="16" type="ORF">Pcinc_032040</name>
</gene>
<dbReference type="Gene3D" id="1.10.730.10">
    <property type="entry name" value="Isoleucyl-tRNA Synthetase, Domain 1"/>
    <property type="match status" value="2"/>
</dbReference>
<feature type="domain" description="Aminoacyl-tRNA synthetase class Ia" evidence="13">
    <location>
        <begin position="449"/>
        <end position="607"/>
    </location>
</feature>
<feature type="compositionally biased region" description="Basic and acidic residues" evidence="12">
    <location>
        <begin position="933"/>
        <end position="942"/>
    </location>
</feature>
<dbReference type="SUPFAM" id="SSF50677">
    <property type="entry name" value="ValRS/IleRS/LeuRS editing domain"/>
    <property type="match status" value="1"/>
</dbReference>
<comment type="caution">
    <text evidence="16">The sequence shown here is derived from an EMBL/GenBank/DDBJ whole genome shotgun (WGS) entry which is preliminary data.</text>
</comment>
<evidence type="ECO:0000256" key="7">
    <source>
        <dbReference type="ARBA" id="ARBA00022917"/>
    </source>
</evidence>
<name>A0AAE1EVD1_PETCI</name>
<organism evidence="16 17">
    <name type="scientific">Petrolisthes cinctipes</name>
    <name type="common">Flat porcelain crab</name>
    <dbReference type="NCBI Taxonomy" id="88211"/>
    <lineage>
        <taxon>Eukaryota</taxon>
        <taxon>Metazoa</taxon>
        <taxon>Ecdysozoa</taxon>
        <taxon>Arthropoda</taxon>
        <taxon>Crustacea</taxon>
        <taxon>Multicrustacea</taxon>
        <taxon>Malacostraca</taxon>
        <taxon>Eumalacostraca</taxon>
        <taxon>Eucarida</taxon>
        <taxon>Decapoda</taxon>
        <taxon>Pleocyemata</taxon>
        <taxon>Anomura</taxon>
        <taxon>Galatheoidea</taxon>
        <taxon>Porcellanidae</taxon>
        <taxon>Petrolisthes</taxon>
    </lineage>
</organism>
<dbReference type="FunFam" id="1.10.730.10:FF:000002">
    <property type="entry name" value="Leucine--tRNA ligase"/>
    <property type="match status" value="1"/>
</dbReference>
<comment type="catalytic activity">
    <reaction evidence="10">
        <text>tRNA(Leu) + L-leucine + ATP = L-leucyl-tRNA(Leu) + AMP + diphosphate</text>
        <dbReference type="Rhea" id="RHEA:11688"/>
        <dbReference type="Rhea" id="RHEA-COMP:9613"/>
        <dbReference type="Rhea" id="RHEA-COMP:9622"/>
        <dbReference type="ChEBI" id="CHEBI:30616"/>
        <dbReference type="ChEBI" id="CHEBI:33019"/>
        <dbReference type="ChEBI" id="CHEBI:57427"/>
        <dbReference type="ChEBI" id="CHEBI:78442"/>
        <dbReference type="ChEBI" id="CHEBI:78494"/>
        <dbReference type="ChEBI" id="CHEBI:456215"/>
        <dbReference type="EC" id="6.1.1.4"/>
    </reaction>
</comment>
<dbReference type="InterPro" id="IPR002302">
    <property type="entry name" value="Leu-tRNA-ligase"/>
</dbReference>
<dbReference type="Pfam" id="PF08264">
    <property type="entry name" value="Anticodon_1"/>
    <property type="match status" value="1"/>
</dbReference>
<evidence type="ECO:0000256" key="10">
    <source>
        <dbReference type="ARBA" id="ARBA00047469"/>
    </source>
</evidence>
<comment type="similarity">
    <text evidence="2 11">Belongs to the class-I aminoacyl-tRNA synthetase family.</text>
</comment>
<dbReference type="PROSITE" id="PS00178">
    <property type="entry name" value="AA_TRNA_LIGASE_I"/>
    <property type="match status" value="1"/>
</dbReference>
<dbReference type="FunFam" id="3.40.50.620:FF:000003">
    <property type="entry name" value="Leucine--tRNA ligase"/>
    <property type="match status" value="1"/>
</dbReference>
<dbReference type="EC" id="6.1.1.4" evidence="3"/>
<dbReference type="InterPro" id="IPR009008">
    <property type="entry name" value="Val/Leu/Ile-tRNA-synth_edit"/>
</dbReference>
<evidence type="ECO:0000259" key="14">
    <source>
        <dbReference type="Pfam" id="PF08264"/>
    </source>
</evidence>
<dbReference type="CDD" id="cd00812">
    <property type="entry name" value="LeuRS_core"/>
    <property type="match status" value="1"/>
</dbReference>
<protein>
    <recommendedName>
        <fullName evidence="3">leucine--tRNA ligase</fullName>
        <ecNumber evidence="3">6.1.1.4</ecNumber>
    </recommendedName>
    <alternativeName>
        <fullName evidence="9">Leucyl-tRNA synthetase</fullName>
    </alternativeName>
</protein>
<dbReference type="PANTHER" id="PTHR43740">
    <property type="entry name" value="LEUCYL-TRNA SYNTHETASE"/>
    <property type="match status" value="1"/>
</dbReference>
<dbReference type="InterPro" id="IPR013155">
    <property type="entry name" value="M/V/L/I-tRNA-synth_anticd-bd"/>
</dbReference>
<evidence type="ECO:0000313" key="16">
    <source>
        <dbReference type="EMBL" id="KAK3862061.1"/>
    </source>
</evidence>
<evidence type="ECO:0000313" key="17">
    <source>
        <dbReference type="Proteomes" id="UP001286313"/>
    </source>
</evidence>
<feature type="domain" description="Methionyl/Valyl/Leucyl/Isoleucyl-tRNA synthetase anticodon-binding" evidence="14">
    <location>
        <begin position="765"/>
        <end position="867"/>
    </location>
</feature>
<dbReference type="EMBL" id="JAWQEG010004338">
    <property type="protein sequence ID" value="KAK3862061.1"/>
    <property type="molecule type" value="Genomic_DNA"/>
</dbReference>
<dbReference type="PANTHER" id="PTHR43740:SF2">
    <property type="entry name" value="LEUCINE--TRNA LIGASE, MITOCHONDRIAL"/>
    <property type="match status" value="1"/>
</dbReference>
<dbReference type="InterPro" id="IPR001412">
    <property type="entry name" value="aa-tRNA-synth_I_CS"/>
</dbReference>
<evidence type="ECO:0000256" key="6">
    <source>
        <dbReference type="ARBA" id="ARBA00022840"/>
    </source>
</evidence>
<evidence type="ECO:0000259" key="13">
    <source>
        <dbReference type="Pfam" id="PF00133"/>
    </source>
</evidence>
<keyword evidence="4 11" id="KW-0436">Ligase</keyword>
<dbReference type="SUPFAM" id="SSF47323">
    <property type="entry name" value="Anticodon-binding domain of a subclass of class I aminoacyl-tRNA synthetases"/>
    <property type="match status" value="1"/>
</dbReference>
<reference evidence="16" key="1">
    <citation type="submission" date="2023-10" db="EMBL/GenBank/DDBJ databases">
        <title>Genome assemblies of two species of porcelain crab, Petrolisthes cinctipes and Petrolisthes manimaculis (Anomura: Porcellanidae).</title>
        <authorList>
            <person name="Angst P."/>
        </authorList>
    </citation>
    <scope>NUCLEOTIDE SEQUENCE</scope>
    <source>
        <strain evidence="16">PB745_01</strain>
        <tissue evidence="16">Gill</tissue>
    </source>
</reference>
<dbReference type="GO" id="GO:0032543">
    <property type="term" value="P:mitochondrial translation"/>
    <property type="evidence" value="ECO:0007669"/>
    <property type="project" value="TreeGrafter"/>
</dbReference>
<dbReference type="InterPro" id="IPR009080">
    <property type="entry name" value="tRNAsynth_Ia_anticodon-bd"/>
</dbReference>
<dbReference type="Pfam" id="PF09334">
    <property type="entry name" value="tRNA-synt_1g"/>
    <property type="match status" value="1"/>
</dbReference>
<dbReference type="AlphaFoldDB" id="A0AAE1EVD1"/>
<dbReference type="GO" id="GO:0005524">
    <property type="term" value="F:ATP binding"/>
    <property type="evidence" value="ECO:0007669"/>
    <property type="project" value="UniProtKB-KW"/>
</dbReference>
<dbReference type="GO" id="GO:0002161">
    <property type="term" value="F:aminoacyl-tRNA deacylase activity"/>
    <property type="evidence" value="ECO:0007669"/>
    <property type="project" value="InterPro"/>
</dbReference>
<keyword evidence="8 11" id="KW-0030">Aminoacyl-tRNA synthetase</keyword>
<dbReference type="InterPro" id="IPR014729">
    <property type="entry name" value="Rossmann-like_a/b/a_fold"/>
</dbReference>
<dbReference type="InterPro" id="IPR002300">
    <property type="entry name" value="aa-tRNA-synth_Ia"/>
</dbReference>
<evidence type="ECO:0000256" key="2">
    <source>
        <dbReference type="ARBA" id="ARBA00005594"/>
    </source>
</evidence>
<evidence type="ECO:0000256" key="3">
    <source>
        <dbReference type="ARBA" id="ARBA00013164"/>
    </source>
</evidence>
<evidence type="ECO:0000256" key="1">
    <source>
        <dbReference type="ARBA" id="ARBA00004305"/>
    </source>
</evidence>
<evidence type="ECO:0000256" key="11">
    <source>
        <dbReference type="RuleBase" id="RU363035"/>
    </source>
</evidence>
<keyword evidence="6 11" id="KW-0067">ATP-binding</keyword>
<keyword evidence="7 11" id="KW-0648">Protein biosynthesis</keyword>
<keyword evidence="5 11" id="KW-0547">Nucleotide-binding</keyword>
<dbReference type="Proteomes" id="UP001286313">
    <property type="component" value="Unassembled WGS sequence"/>
</dbReference>
<evidence type="ECO:0000256" key="8">
    <source>
        <dbReference type="ARBA" id="ARBA00023146"/>
    </source>
</evidence>
<dbReference type="PRINTS" id="PR00985">
    <property type="entry name" value="TRNASYNTHLEU"/>
</dbReference>
<feature type="compositionally biased region" description="Basic residues" evidence="12">
    <location>
        <begin position="917"/>
        <end position="932"/>
    </location>
</feature>
<dbReference type="SUPFAM" id="SSF52374">
    <property type="entry name" value="Nucleotidylyl transferase"/>
    <property type="match status" value="1"/>
</dbReference>
<comment type="subcellular location">
    <subcellularLocation>
        <location evidence="1">Mitochondrion matrix</location>
    </subcellularLocation>
</comment>
<accession>A0AAE1EVD1</accession>
<evidence type="ECO:0000256" key="4">
    <source>
        <dbReference type="ARBA" id="ARBA00022598"/>
    </source>
</evidence>
<dbReference type="GO" id="GO:0006429">
    <property type="term" value="P:leucyl-tRNA aminoacylation"/>
    <property type="evidence" value="ECO:0007669"/>
    <property type="project" value="InterPro"/>
</dbReference>
<dbReference type="Gene3D" id="3.40.50.620">
    <property type="entry name" value="HUPs"/>
    <property type="match status" value="2"/>
</dbReference>
<dbReference type="GO" id="GO:0005759">
    <property type="term" value="C:mitochondrial matrix"/>
    <property type="evidence" value="ECO:0007669"/>
    <property type="project" value="UniProtKB-SubCell"/>
</dbReference>
<evidence type="ECO:0000256" key="12">
    <source>
        <dbReference type="SAM" id="MobiDB-lite"/>
    </source>
</evidence>
<evidence type="ECO:0000256" key="5">
    <source>
        <dbReference type="ARBA" id="ARBA00022741"/>
    </source>
</evidence>
<keyword evidence="17" id="KW-1185">Reference proteome</keyword>
<dbReference type="GO" id="GO:0004823">
    <property type="term" value="F:leucine-tRNA ligase activity"/>
    <property type="evidence" value="ECO:0007669"/>
    <property type="project" value="UniProtKB-EC"/>
</dbReference>
<evidence type="ECO:0000256" key="9">
    <source>
        <dbReference type="ARBA" id="ARBA00030520"/>
    </source>
</evidence>
<dbReference type="InterPro" id="IPR015413">
    <property type="entry name" value="Methionyl/Leucyl_tRNA_Synth"/>
</dbReference>
<evidence type="ECO:0000259" key="15">
    <source>
        <dbReference type="Pfam" id="PF09334"/>
    </source>
</evidence>
<dbReference type="FunFam" id="3.40.50.620:FF:000100">
    <property type="entry name" value="probable leucine--tRNA ligase, mitochondrial"/>
    <property type="match status" value="1"/>
</dbReference>